<keyword evidence="2" id="KW-1185">Reference proteome</keyword>
<proteinExistence type="predicted"/>
<gene>
    <name evidence="1" type="ORF">P154DRAFT_603354</name>
</gene>
<organism evidence="1 2">
    <name type="scientific">Amniculicola lignicola CBS 123094</name>
    <dbReference type="NCBI Taxonomy" id="1392246"/>
    <lineage>
        <taxon>Eukaryota</taxon>
        <taxon>Fungi</taxon>
        <taxon>Dikarya</taxon>
        <taxon>Ascomycota</taxon>
        <taxon>Pezizomycotina</taxon>
        <taxon>Dothideomycetes</taxon>
        <taxon>Pleosporomycetidae</taxon>
        <taxon>Pleosporales</taxon>
        <taxon>Amniculicolaceae</taxon>
        <taxon>Amniculicola</taxon>
    </lineage>
</organism>
<dbReference type="OrthoDB" id="411251at2759"/>
<dbReference type="EMBL" id="ML977560">
    <property type="protein sequence ID" value="KAF2006097.1"/>
    <property type="molecule type" value="Genomic_DNA"/>
</dbReference>
<dbReference type="InterPro" id="IPR035965">
    <property type="entry name" value="PAS-like_dom_sf"/>
</dbReference>
<dbReference type="Gene3D" id="3.30.450.20">
    <property type="entry name" value="PAS domain"/>
    <property type="match status" value="1"/>
</dbReference>
<sequence>MPHEVIGRSAWNFFYPVDHDLVARNHHRAVSMDKASALILSELRKRDGSLLVCETCFSVVYNVVFTCTTAHRSNSQPCAALFLNRHTRSLTIMYATSGIEHIIGVPSEDMVGRSFYSCISRPCLSNAVECLETVKVSGEELIAHLRFQRYGPNTDDESGEDSYYGTEAKTAYGESRTSGVERPLAAVKAVEHAWQGERESPSQSEASLASTAMPTDVEAFMSRSSDGIVVILRHASSLVPHASQGW</sequence>
<evidence type="ECO:0000313" key="1">
    <source>
        <dbReference type="EMBL" id="KAF2006097.1"/>
    </source>
</evidence>
<dbReference type="AlphaFoldDB" id="A0A6A5WWV2"/>
<evidence type="ECO:0000313" key="2">
    <source>
        <dbReference type="Proteomes" id="UP000799779"/>
    </source>
</evidence>
<name>A0A6A5WWV2_9PLEO</name>
<dbReference type="Proteomes" id="UP000799779">
    <property type="component" value="Unassembled WGS sequence"/>
</dbReference>
<evidence type="ECO:0008006" key="3">
    <source>
        <dbReference type="Google" id="ProtNLM"/>
    </source>
</evidence>
<reference evidence="1" key="1">
    <citation type="journal article" date="2020" name="Stud. Mycol.">
        <title>101 Dothideomycetes genomes: a test case for predicting lifestyles and emergence of pathogens.</title>
        <authorList>
            <person name="Haridas S."/>
            <person name="Albert R."/>
            <person name="Binder M."/>
            <person name="Bloem J."/>
            <person name="Labutti K."/>
            <person name="Salamov A."/>
            <person name="Andreopoulos B."/>
            <person name="Baker S."/>
            <person name="Barry K."/>
            <person name="Bills G."/>
            <person name="Bluhm B."/>
            <person name="Cannon C."/>
            <person name="Castanera R."/>
            <person name="Culley D."/>
            <person name="Daum C."/>
            <person name="Ezra D."/>
            <person name="Gonzalez J."/>
            <person name="Henrissat B."/>
            <person name="Kuo A."/>
            <person name="Liang C."/>
            <person name="Lipzen A."/>
            <person name="Lutzoni F."/>
            <person name="Magnuson J."/>
            <person name="Mondo S."/>
            <person name="Nolan M."/>
            <person name="Ohm R."/>
            <person name="Pangilinan J."/>
            <person name="Park H.-J."/>
            <person name="Ramirez L."/>
            <person name="Alfaro M."/>
            <person name="Sun H."/>
            <person name="Tritt A."/>
            <person name="Yoshinaga Y."/>
            <person name="Zwiers L.-H."/>
            <person name="Turgeon B."/>
            <person name="Goodwin S."/>
            <person name="Spatafora J."/>
            <person name="Crous P."/>
            <person name="Grigoriev I."/>
        </authorList>
    </citation>
    <scope>NUCLEOTIDE SEQUENCE</scope>
    <source>
        <strain evidence="1">CBS 123094</strain>
    </source>
</reference>
<dbReference type="InterPro" id="IPR000014">
    <property type="entry name" value="PAS"/>
</dbReference>
<dbReference type="CDD" id="cd00130">
    <property type="entry name" value="PAS"/>
    <property type="match status" value="2"/>
</dbReference>
<protein>
    <recommendedName>
        <fullName evidence="3">PAS domain-containing protein</fullName>
    </recommendedName>
</protein>
<dbReference type="SUPFAM" id="SSF55785">
    <property type="entry name" value="PYP-like sensor domain (PAS domain)"/>
    <property type="match status" value="2"/>
</dbReference>
<accession>A0A6A5WWV2</accession>